<dbReference type="HAMAP" id="MF_00422">
    <property type="entry name" value="SecE"/>
    <property type="match status" value="1"/>
</dbReference>
<evidence type="ECO:0000256" key="5">
    <source>
        <dbReference type="ARBA" id="ARBA00022927"/>
    </source>
</evidence>
<keyword evidence="6 9" id="KW-1133">Transmembrane helix</keyword>
<evidence type="ECO:0000256" key="2">
    <source>
        <dbReference type="ARBA" id="ARBA00022448"/>
    </source>
</evidence>
<reference evidence="10 11" key="1">
    <citation type="submission" date="2019-03" db="EMBL/GenBank/DDBJ databases">
        <title>Genomic Encyclopedia of Type Strains, Phase IV (KMG-IV): sequencing the most valuable type-strain genomes for metagenomic binning, comparative biology and taxonomic classification.</title>
        <authorList>
            <person name="Goeker M."/>
        </authorList>
    </citation>
    <scope>NUCLEOTIDE SEQUENCE [LARGE SCALE GENOMIC DNA]</scope>
    <source>
        <strain evidence="10 11">DSM 24984</strain>
    </source>
</reference>
<dbReference type="PANTHER" id="PTHR33910:SF1">
    <property type="entry name" value="PROTEIN TRANSLOCASE SUBUNIT SECE"/>
    <property type="match status" value="1"/>
</dbReference>
<dbReference type="InterPro" id="IPR005807">
    <property type="entry name" value="SecE_bac"/>
</dbReference>
<keyword evidence="11" id="KW-1185">Reference proteome</keyword>
<comment type="subunit">
    <text evidence="9">Component of the Sec protein translocase complex. Heterotrimer consisting of SecY, SecE and SecG subunits. The heterotrimers can form oligomers, although 1 heterotrimer is thought to be able to translocate proteins. Interacts with the ribosome. Interacts with SecDF, and other proteins may be involved. Interacts with SecA.</text>
</comment>
<keyword evidence="3 9" id="KW-1003">Cell membrane</keyword>
<name>A0A4R1KCC9_9BACT</name>
<dbReference type="GO" id="GO:0043952">
    <property type="term" value="P:protein transport by the Sec complex"/>
    <property type="evidence" value="ECO:0007669"/>
    <property type="project" value="UniProtKB-UniRule"/>
</dbReference>
<dbReference type="Proteomes" id="UP000294614">
    <property type="component" value="Unassembled WGS sequence"/>
</dbReference>
<dbReference type="Pfam" id="PF00584">
    <property type="entry name" value="SecE"/>
    <property type="match status" value="1"/>
</dbReference>
<comment type="subcellular location">
    <subcellularLocation>
        <location evidence="9">Cell membrane</location>
        <topology evidence="9">Single-pass membrane protein</topology>
    </subcellularLocation>
    <subcellularLocation>
        <location evidence="1">Membrane</location>
    </subcellularLocation>
</comment>
<keyword evidence="8 9" id="KW-0472">Membrane</keyword>
<organism evidence="10 11">
    <name type="scientific">Seleniivibrio woodruffii</name>
    <dbReference type="NCBI Taxonomy" id="1078050"/>
    <lineage>
        <taxon>Bacteria</taxon>
        <taxon>Pseudomonadati</taxon>
        <taxon>Deferribacterota</taxon>
        <taxon>Deferribacteres</taxon>
        <taxon>Deferribacterales</taxon>
        <taxon>Geovibrionaceae</taxon>
        <taxon>Seleniivibrio</taxon>
    </lineage>
</organism>
<comment type="function">
    <text evidence="9">Essential subunit of the Sec protein translocation channel SecYEG. Clamps together the 2 halves of SecY. May contact the channel plug during translocation.</text>
</comment>
<evidence type="ECO:0000256" key="3">
    <source>
        <dbReference type="ARBA" id="ARBA00022475"/>
    </source>
</evidence>
<keyword evidence="2 9" id="KW-0813">Transport</keyword>
<dbReference type="GO" id="GO:0005886">
    <property type="term" value="C:plasma membrane"/>
    <property type="evidence" value="ECO:0007669"/>
    <property type="project" value="UniProtKB-SubCell"/>
</dbReference>
<gene>
    <name evidence="9" type="primary">secE</name>
    <name evidence="10" type="ORF">C8D98_0715</name>
</gene>
<keyword evidence="7 9" id="KW-0811">Translocation</keyword>
<evidence type="ECO:0000256" key="8">
    <source>
        <dbReference type="ARBA" id="ARBA00023136"/>
    </source>
</evidence>
<accession>A0A4R1KCC9</accession>
<dbReference type="RefSeq" id="WP_132872066.1">
    <property type="nucleotide sequence ID" value="NZ_JAJUHT010000026.1"/>
</dbReference>
<dbReference type="Gene3D" id="1.20.5.1030">
    <property type="entry name" value="Preprotein translocase secy subunit"/>
    <property type="match status" value="1"/>
</dbReference>
<dbReference type="InterPro" id="IPR038379">
    <property type="entry name" value="SecE_sf"/>
</dbReference>
<dbReference type="EMBL" id="SMGG01000003">
    <property type="protein sequence ID" value="TCK62196.1"/>
    <property type="molecule type" value="Genomic_DNA"/>
</dbReference>
<evidence type="ECO:0000256" key="7">
    <source>
        <dbReference type="ARBA" id="ARBA00023010"/>
    </source>
</evidence>
<comment type="similarity">
    <text evidence="9">Belongs to the SecE/SEC61-gamma family.</text>
</comment>
<comment type="caution">
    <text evidence="10">The sequence shown here is derived from an EMBL/GenBank/DDBJ whole genome shotgun (WGS) entry which is preliminary data.</text>
</comment>
<keyword evidence="5 9" id="KW-0653">Protein transport</keyword>
<dbReference type="GO" id="GO:0009306">
    <property type="term" value="P:protein secretion"/>
    <property type="evidence" value="ECO:0007669"/>
    <property type="project" value="UniProtKB-UniRule"/>
</dbReference>
<dbReference type="OrthoDB" id="9799073at2"/>
<protein>
    <recommendedName>
        <fullName evidence="9">Protein translocase subunit SecE</fullName>
    </recommendedName>
</protein>
<evidence type="ECO:0000313" key="11">
    <source>
        <dbReference type="Proteomes" id="UP000294614"/>
    </source>
</evidence>
<dbReference type="NCBIfam" id="TIGR00964">
    <property type="entry name" value="secE_bact"/>
    <property type="match status" value="1"/>
</dbReference>
<dbReference type="GO" id="GO:0006605">
    <property type="term" value="P:protein targeting"/>
    <property type="evidence" value="ECO:0007669"/>
    <property type="project" value="UniProtKB-UniRule"/>
</dbReference>
<evidence type="ECO:0000256" key="4">
    <source>
        <dbReference type="ARBA" id="ARBA00022692"/>
    </source>
</evidence>
<evidence type="ECO:0000313" key="10">
    <source>
        <dbReference type="EMBL" id="TCK62196.1"/>
    </source>
</evidence>
<sequence>MIKVSEFYNEVKEELKKVVWATKESTVGTTAVVITICVVLAIFMGVVDFGLAKLTSFLY</sequence>
<dbReference type="PANTHER" id="PTHR33910">
    <property type="entry name" value="PROTEIN TRANSLOCASE SUBUNIT SECE"/>
    <property type="match status" value="1"/>
</dbReference>
<dbReference type="GO" id="GO:0065002">
    <property type="term" value="P:intracellular protein transmembrane transport"/>
    <property type="evidence" value="ECO:0007669"/>
    <property type="project" value="UniProtKB-UniRule"/>
</dbReference>
<dbReference type="GO" id="GO:0008320">
    <property type="term" value="F:protein transmembrane transporter activity"/>
    <property type="evidence" value="ECO:0007669"/>
    <property type="project" value="UniProtKB-UniRule"/>
</dbReference>
<evidence type="ECO:0000256" key="1">
    <source>
        <dbReference type="ARBA" id="ARBA00004370"/>
    </source>
</evidence>
<evidence type="ECO:0000256" key="9">
    <source>
        <dbReference type="HAMAP-Rule" id="MF_00422"/>
    </source>
</evidence>
<keyword evidence="4 9" id="KW-0812">Transmembrane</keyword>
<feature type="transmembrane region" description="Helical" evidence="9">
    <location>
        <begin position="27"/>
        <end position="51"/>
    </location>
</feature>
<dbReference type="InterPro" id="IPR001901">
    <property type="entry name" value="Translocase_SecE/Sec61-g"/>
</dbReference>
<proteinExistence type="inferred from homology"/>
<dbReference type="AlphaFoldDB" id="A0A4R1KCC9"/>
<evidence type="ECO:0000256" key="6">
    <source>
        <dbReference type="ARBA" id="ARBA00022989"/>
    </source>
</evidence>